<dbReference type="Gene3D" id="3.40.50.300">
    <property type="entry name" value="P-loop containing nucleotide triphosphate hydrolases"/>
    <property type="match status" value="2"/>
</dbReference>
<dbReference type="SUPFAM" id="SSF75553">
    <property type="entry name" value="Smc hinge domain"/>
    <property type="match status" value="1"/>
</dbReference>
<dbReference type="GO" id="GO:0030261">
    <property type="term" value="P:chromosome condensation"/>
    <property type="evidence" value="ECO:0007669"/>
    <property type="project" value="InterPro"/>
</dbReference>
<evidence type="ECO:0000259" key="9">
    <source>
        <dbReference type="Pfam" id="PF02463"/>
    </source>
</evidence>
<dbReference type="SUPFAM" id="SSF52540">
    <property type="entry name" value="P-loop containing nucleoside triphosphate hydrolases"/>
    <property type="match status" value="1"/>
</dbReference>
<comment type="caution">
    <text evidence="10">The sequence shown here is derived from an EMBL/GenBank/DDBJ whole genome shotgun (WGS) entry which is preliminary data.</text>
</comment>
<dbReference type="GO" id="GO:0003677">
    <property type="term" value="F:DNA binding"/>
    <property type="evidence" value="ECO:0007669"/>
    <property type="project" value="UniProtKB-UniRule"/>
</dbReference>
<dbReference type="PIRSF" id="PIRSF005719">
    <property type="entry name" value="SMC"/>
    <property type="match status" value="1"/>
</dbReference>
<evidence type="ECO:0000256" key="1">
    <source>
        <dbReference type="ARBA" id="ARBA00004496"/>
    </source>
</evidence>
<evidence type="ECO:0000256" key="6">
    <source>
        <dbReference type="ARBA" id="ARBA00023125"/>
    </source>
</evidence>
<keyword evidence="6 7" id="KW-0238">DNA-binding</keyword>
<keyword evidence="5 7" id="KW-0175">Coiled coil</keyword>
<keyword evidence="4 7" id="KW-0067">ATP-binding</keyword>
<evidence type="ECO:0000313" key="11">
    <source>
        <dbReference type="Proteomes" id="UP000782610"/>
    </source>
</evidence>
<dbReference type="InterPro" id="IPR027417">
    <property type="entry name" value="P-loop_NTPase"/>
</dbReference>
<feature type="coiled-coil region" evidence="7">
    <location>
        <begin position="170"/>
        <end position="218"/>
    </location>
</feature>
<feature type="binding site" evidence="7">
    <location>
        <begin position="32"/>
        <end position="39"/>
    </location>
    <ligand>
        <name>ATP</name>
        <dbReference type="ChEBI" id="CHEBI:30616"/>
    </ligand>
</feature>
<keyword evidence="2 7" id="KW-0963">Cytoplasm</keyword>
<accession>A0A933L5V4</accession>
<dbReference type="GO" id="GO:0006260">
    <property type="term" value="P:DNA replication"/>
    <property type="evidence" value="ECO:0007669"/>
    <property type="project" value="UniProtKB-UniRule"/>
</dbReference>
<name>A0A933L5V4_9HYPH</name>
<evidence type="ECO:0000256" key="2">
    <source>
        <dbReference type="ARBA" id="ARBA00022490"/>
    </source>
</evidence>
<dbReference type="AlphaFoldDB" id="A0A933L5V4"/>
<comment type="subunit">
    <text evidence="7">Homodimer.</text>
</comment>
<dbReference type="InterPro" id="IPR024704">
    <property type="entry name" value="SMC"/>
</dbReference>
<dbReference type="HAMAP" id="MF_01894">
    <property type="entry name" value="Smc_prok"/>
    <property type="match status" value="1"/>
</dbReference>
<dbReference type="GO" id="GO:0005694">
    <property type="term" value="C:chromosome"/>
    <property type="evidence" value="ECO:0007669"/>
    <property type="project" value="InterPro"/>
</dbReference>
<feature type="coiled-coil region" evidence="7">
    <location>
        <begin position="474"/>
        <end position="501"/>
    </location>
</feature>
<protein>
    <recommendedName>
        <fullName evidence="7">Chromosome partition protein Smc</fullName>
    </recommendedName>
</protein>
<evidence type="ECO:0000256" key="8">
    <source>
        <dbReference type="SAM" id="MobiDB-lite"/>
    </source>
</evidence>
<dbReference type="GO" id="GO:0007059">
    <property type="term" value="P:chromosome segregation"/>
    <property type="evidence" value="ECO:0007669"/>
    <property type="project" value="UniProtKB-UniRule"/>
</dbReference>
<evidence type="ECO:0000256" key="3">
    <source>
        <dbReference type="ARBA" id="ARBA00022741"/>
    </source>
</evidence>
<evidence type="ECO:0000313" key="10">
    <source>
        <dbReference type="EMBL" id="MBI4922870.1"/>
    </source>
</evidence>
<dbReference type="EMBL" id="JACRAF010000039">
    <property type="protein sequence ID" value="MBI4922870.1"/>
    <property type="molecule type" value="Genomic_DNA"/>
</dbReference>
<evidence type="ECO:0000256" key="7">
    <source>
        <dbReference type="HAMAP-Rule" id="MF_01894"/>
    </source>
</evidence>
<dbReference type="Proteomes" id="UP000782610">
    <property type="component" value="Unassembled WGS sequence"/>
</dbReference>
<comment type="subcellular location">
    <subcellularLocation>
        <location evidence="1 7">Cytoplasm</location>
    </subcellularLocation>
</comment>
<dbReference type="FunFam" id="3.40.50.300:FF:000901">
    <property type="entry name" value="Chromosome partition protein Smc"/>
    <property type="match status" value="1"/>
</dbReference>
<feature type="coiled-coil region" evidence="7">
    <location>
        <begin position="935"/>
        <end position="990"/>
    </location>
</feature>
<feature type="coiled-coil region" evidence="7">
    <location>
        <begin position="293"/>
        <end position="425"/>
    </location>
</feature>
<feature type="domain" description="RecF/RecN/SMC N-terminal" evidence="9">
    <location>
        <begin position="4"/>
        <end position="1135"/>
    </location>
</feature>
<sequence>MKFTRLKLHGFKSFSDLTELYLEPGLTGVVGPNGCGKSNLVEALRWVMGESSYKAMRASGMDDVIFNGSGSRPARNSAEVTLVLDNADRTAPAALNSADILEVTRRIEREEGSIYRVNGREVRARDVQLLFADASTGAHSPALVRQGQIGELIAAKPQQRRALLEEAAGISGLHSRRHEAELRLKAAEQNLERVDDVIAQVAQQLEQLKRQARLATRYRSLSGEIRKAEAMLFHIRWISARAAEKETEAEQGRLVNDLADAQHVDLEAQKVLMLADQAVQPLRDREAAAGAALQRLTILAEQLAEEARRAEARRAELAERIRQTEADGGRERALLNESNEALTAAAEERSRLEAEAAGETEAFAAAKAAADEAQQAVRAAEAEARIAADLEAQVRARRAQAKRGAEDAATRIVRLKQQVAEVMRDAAGVAQQLEADDGVTAKRAVLEAAQGLSADAEAAAVAAEEATRQAQAALEAARPTLQETEARLNRLESEAQTLNRILNGGAKGLWAAIADELKVDAGFETALGAALGDDLEASADSGAPLHWSGPISGDGDPALPGGIAALSAHVRGSPLLKRRLDQIGLVDKAEGARLQPQLRPGQRLVSKAGDLWRWDGFVAAADAPSAAAQRLAQRNRLAELDAELGEARARRNSLKADASALGESLEQSRQSERQKREAWRNAQREIATAQTALDQAQRAIGELSSRQSALEEARVRLNSSLSEAEAIEADAQKALAEAGDEIEAATLSQQKRAHLDETRGQSEQARVKLATFETAAQVRTARLTQISTETANWQRRRQGAEAQVTTLDARRADLGQQLEALSSAPEGFAQRRAALDAEIATARTAHGAASDTLAEAQGKHREADKAQRLAAEALSGFRENLARVEERLKGLIAQRHQIERQVVETLDIEAAETAQAAGIRPQDTLPDEEHVERKVERLKAERERLGGVNLAAEQESVEVQEKHDVMVKDRDDLVAAIAKLRSGIQSLNREGRIRLSEAFEKVNAHFQELFTTLFGGGTAELQFVESDDPLEAGLEIIARPPGKKPSTMTLLSGGEQALTAMSLIFAVFLTNPAPICVLDEVDAPLDDANVERFCTLLDTMAERTETRFVVITHNPITMSRVDRLFGVTMQERGVSQLVSVDLTGALEVREAVVA</sequence>
<dbReference type="GO" id="GO:0007062">
    <property type="term" value="P:sister chromatid cohesion"/>
    <property type="evidence" value="ECO:0007669"/>
    <property type="project" value="InterPro"/>
</dbReference>
<dbReference type="InterPro" id="IPR003395">
    <property type="entry name" value="RecF/RecN/SMC_N"/>
</dbReference>
<dbReference type="Pfam" id="PF02463">
    <property type="entry name" value="SMC_N"/>
    <property type="match status" value="1"/>
</dbReference>
<comment type="domain">
    <text evidence="7">Contains large globular domains required for ATP hydrolysis at each terminus and a third globular domain forming a flexible hinge near the middle of the molecule. These domains are separated by coiled-coil structures.</text>
</comment>
<comment type="function">
    <text evidence="7">Required for chromosome condensation and partitioning.</text>
</comment>
<dbReference type="GO" id="GO:0005524">
    <property type="term" value="F:ATP binding"/>
    <property type="evidence" value="ECO:0007669"/>
    <property type="project" value="UniProtKB-UniRule"/>
</dbReference>
<gene>
    <name evidence="7" type="primary">smc</name>
    <name evidence="10" type="ORF">HY834_14075</name>
</gene>
<organism evidence="10 11">
    <name type="scientific">Devosia nanyangense</name>
    <dbReference type="NCBI Taxonomy" id="1228055"/>
    <lineage>
        <taxon>Bacteria</taxon>
        <taxon>Pseudomonadati</taxon>
        <taxon>Pseudomonadota</taxon>
        <taxon>Alphaproteobacteria</taxon>
        <taxon>Hyphomicrobiales</taxon>
        <taxon>Devosiaceae</taxon>
        <taxon>Devosia</taxon>
    </lineage>
</organism>
<dbReference type="PANTHER" id="PTHR43977">
    <property type="entry name" value="STRUCTURAL MAINTENANCE OF CHROMOSOMES PROTEIN 3"/>
    <property type="match status" value="1"/>
</dbReference>
<keyword evidence="3 7" id="KW-0547">Nucleotide-binding</keyword>
<proteinExistence type="inferred from homology"/>
<dbReference type="GO" id="GO:0016887">
    <property type="term" value="F:ATP hydrolysis activity"/>
    <property type="evidence" value="ECO:0007669"/>
    <property type="project" value="InterPro"/>
</dbReference>
<dbReference type="GO" id="GO:0005737">
    <property type="term" value="C:cytoplasm"/>
    <property type="evidence" value="ECO:0007669"/>
    <property type="project" value="UniProtKB-SubCell"/>
</dbReference>
<evidence type="ECO:0000256" key="5">
    <source>
        <dbReference type="ARBA" id="ARBA00023054"/>
    </source>
</evidence>
<comment type="similarity">
    <text evidence="7">Belongs to the SMC family.</text>
</comment>
<dbReference type="InterPro" id="IPR036277">
    <property type="entry name" value="SMC_hinge_sf"/>
</dbReference>
<feature type="region of interest" description="Disordered" evidence="8">
    <location>
        <begin position="658"/>
        <end position="677"/>
    </location>
</feature>
<feature type="coiled-coil region" evidence="7">
    <location>
        <begin position="874"/>
        <end position="901"/>
    </location>
</feature>
<evidence type="ECO:0000256" key="4">
    <source>
        <dbReference type="ARBA" id="ARBA00022840"/>
    </source>
</evidence>
<dbReference type="CDD" id="cd03278">
    <property type="entry name" value="ABC_SMC_barmotin"/>
    <property type="match status" value="1"/>
</dbReference>
<dbReference type="InterPro" id="IPR011890">
    <property type="entry name" value="SMC_prok"/>
</dbReference>
<reference evidence="10" key="1">
    <citation type="submission" date="2020-07" db="EMBL/GenBank/DDBJ databases">
        <title>Huge and variable diversity of episymbiotic CPR bacteria and DPANN archaea in groundwater ecosystems.</title>
        <authorList>
            <person name="He C.Y."/>
            <person name="Keren R."/>
            <person name="Whittaker M."/>
            <person name="Farag I.F."/>
            <person name="Doudna J."/>
            <person name="Cate J.H.D."/>
            <person name="Banfield J.F."/>
        </authorList>
    </citation>
    <scope>NUCLEOTIDE SEQUENCE</scope>
    <source>
        <strain evidence="10">NC_groundwater_1586_Pr3_B-0.1um_66_15</strain>
    </source>
</reference>